<dbReference type="AlphaFoldDB" id="A0AAV1LEU1"/>
<comment type="function">
    <text evidence="1">Component of the MICOS complex, a large protein complex of the mitochondrial inner membrane that plays crucial roles in the maintenance of crista junctions, inner membrane architecture, and formation of contact sites to the outer membrane.</text>
</comment>
<evidence type="ECO:0000313" key="3">
    <source>
        <dbReference type="Proteomes" id="UP001314205"/>
    </source>
</evidence>
<dbReference type="GO" id="GO:0042407">
    <property type="term" value="P:cristae formation"/>
    <property type="evidence" value="ECO:0007669"/>
    <property type="project" value="InterPro"/>
</dbReference>
<protein>
    <recommendedName>
        <fullName evidence="1">MICOS complex subunit</fullName>
    </recommendedName>
</protein>
<gene>
    <name evidence="2" type="ORF">PARMNEM_LOCUS13165</name>
</gene>
<comment type="subcellular location">
    <subcellularLocation>
        <location evidence="1">Mitochondrion inner membrane</location>
    </subcellularLocation>
</comment>
<dbReference type="EMBL" id="CAVLGL010000088">
    <property type="protein sequence ID" value="CAK1593380.1"/>
    <property type="molecule type" value="Genomic_DNA"/>
</dbReference>
<comment type="subunit">
    <text evidence="1">Component of the mitochondrial contact site and cristae organizing system (MICOS) complex.</text>
</comment>
<organism evidence="2 3">
    <name type="scientific">Parnassius mnemosyne</name>
    <name type="common">clouded apollo</name>
    <dbReference type="NCBI Taxonomy" id="213953"/>
    <lineage>
        <taxon>Eukaryota</taxon>
        <taxon>Metazoa</taxon>
        <taxon>Ecdysozoa</taxon>
        <taxon>Arthropoda</taxon>
        <taxon>Hexapoda</taxon>
        <taxon>Insecta</taxon>
        <taxon>Pterygota</taxon>
        <taxon>Neoptera</taxon>
        <taxon>Endopterygota</taxon>
        <taxon>Lepidoptera</taxon>
        <taxon>Glossata</taxon>
        <taxon>Ditrysia</taxon>
        <taxon>Papilionoidea</taxon>
        <taxon>Papilionidae</taxon>
        <taxon>Parnassiinae</taxon>
        <taxon>Parnassini</taxon>
        <taxon>Parnassius</taxon>
        <taxon>Driopa</taxon>
    </lineage>
</organism>
<dbReference type="InterPro" id="IPR019166">
    <property type="entry name" value="MIC26/MIC27"/>
</dbReference>
<keyword evidence="1" id="KW-0999">Mitochondrion inner membrane</keyword>
<reference evidence="2 3" key="1">
    <citation type="submission" date="2023-11" db="EMBL/GenBank/DDBJ databases">
        <authorList>
            <person name="Hedman E."/>
            <person name="Englund M."/>
            <person name="Stromberg M."/>
            <person name="Nyberg Akerstrom W."/>
            <person name="Nylinder S."/>
            <person name="Jareborg N."/>
            <person name="Kallberg Y."/>
            <person name="Kronander E."/>
        </authorList>
    </citation>
    <scope>NUCLEOTIDE SEQUENCE [LARGE SCALE GENOMIC DNA]</scope>
</reference>
<keyword evidence="1" id="KW-0496">Mitochondrion</keyword>
<evidence type="ECO:0000256" key="1">
    <source>
        <dbReference type="RuleBase" id="RU363021"/>
    </source>
</evidence>
<accession>A0AAV1LEU1</accession>
<comment type="caution">
    <text evidence="2">The sequence shown here is derived from an EMBL/GenBank/DDBJ whole genome shotgun (WGS) entry which is preliminary data.</text>
</comment>
<dbReference type="Pfam" id="PF09769">
    <property type="entry name" value="ApoO"/>
    <property type="match status" value="1"/>
</dbReference>
<proteinExistence type="predicted"/>
<name>A0AAV1LEU1_9NEOP</name>
<sequence length="269" mass="30527">MQKKYMYDTDLMNKECNCHDQIFNYSNESKIHKSQFCYADLYTIGKIWLFALKSALLGFKVCLIPVVKADSSSVPPKKPPPMKYKDLPLYQSPHYEYKEFIASKSKCPEADVKLMHRFLLSYVTMCRKEVQYQSCQMNHAVKEIYNNARTSLRETKKDFKASMRDSENLTIRKAVVLMGAGAGYLLAAGKGIPRRIFMTAAGAAAGGALCFPKETDEAFRNFAYYSGKTAVGLYNWCCGKDFALRERLPCQDDLPAATNQIISQCPQKK</sequence>
<dbReference type="GO" id="GO:0061617">
    <property type="term" value="C:MICOS complex"/>
    <property type="evidence" value="ECO:0007669"/>
    <property type="project" value="UniProtKB-UniRule"/>
</dbReference>
<evidence type="ECO:0000313" key="2">
    <source>
        <dbReference type="EMBL" id="CAK1593380.1"/>
    </source>
</evidence>
<keyword evidence="3" id="KW-1185">Reference proteome</keyword>
<dbReference type="Proteomes" id="UP001314205">
    <property type="component" value="Unassembled WGS sequence"/>
</dbReference>
<keyword evidence="1" id="KW-0472">Membrane</keyword>